<sequence length="109" mass="12672">MAKTDQRSESVINPVAYSNPDKRALIDSSRRLILAGFGGRAEIYRYDSREEKLRALQHHQRTGAEARFRARQQELTQQPQHNLKPSSCKPNEKDDNCASRWKEFQIPTF</sequence>
<proteinExistence type="predicted"/>
<reference evidence="2 3" key="2">
    <citation type="journal article" date="2010" name="Nucleic Acids Res.">
        <title>BeetleBase in 2010: revisions to provide comprehensive genomic information for Tribolium castaneum.</title>
        <authorList>
            <person name="Kim H.S."/>
            <person name="Murphy T."/>
            <person name="Xia J."/>
            <person name="Caragea D."/>
            <person name="Park Y."/>
            <person name="Beeman R.W."/>
            <person name="Lorenzen M.D."/>
            <person name="Butcher S."/>
            <person name="Manak J.R."/>
            <person name="Brown S.J."/>
        </authorList>
    </citation>
    <scope>GENOME REANNOTATION</scope>
    <source>
        <strain evidence="2 3">Georgia GA2</strain>
    </source>
</reference>
<name>D7EJP3_TRICA</name>
<feature type="region of interest" description="Disordered" evidence="1">
    <location>
        <begin position="73"/>
        <end position="96"/>
    </location>
</feature>
<dbReference type="EMBL" id="KQ971307">
    <property type="protein sequence ID" value="EFA12816.1"/>
    <property type="molecule type" value="Genomic_DNA"/>
</dbReference>
<organism evidence="2 3">
    <name type="scientific">Tribolium castaneum</name>
    <name type="common">Red flour beetle</name>
    <dbReference type="NCBI Taxonomy" id="7070"/>
    <lineage>
        <taxon>Eukaryota</taxon>
        <taxon>Metazoa</taxon>
        <taxon>Ecdysozoa</taxon>
        <taxon>Arthropoda</taxon>
        <taxon>Hexapoda</taxon>
        <taxon>Insecta</taxon>
        <taxon>Pterygota</taxon>
        <taxon>Neoptera</taxon>
        <taxon>Endopterygota</taxon>
        <taxon>Coleoptera</taxon>
        <taxon>Polyphaga</taxon>
        <taxon>Cucujiformia</taxon>
        <taxon>Tenebrionidae</taxon>
        <taxon>Tenebrionidae incertae sedis</taxon>
        <taxon>Tribolium</taxon>
    </lineage>
</organism>
<protein>
    <submittedName>
        <fullName evidence="2">Uncharacterized protein</fullName>
    </submittedName>
</protein>
<accession>D7EJP3</accession>
<dbReference type="InParanoid" id="D7EJP3"/>
<dbReference type="AlphaFoldDB" id="D7EJP3"/>
<keyword evidence="3" id="KW-1185">Reference proteome</keyword>
<gene>
    <name evidence="2" type="primary">GLEAN_01882</name>
    <name evidence="2" type="ORF">TcasGA2_TC001882</name>
</gene>
<evidence type="ECO:0000256" key="1">
    <source>
        <dbReference type="SAM" id="MobiDB-lite"/>
    </source>
</evidence>
<evidence type="ECO:0000313" key="2">
    <source>
        <dbReference type="EMBL" id="EFA12816.1"/>
    </source>
</evidence>
<evidence type="ECO:0000313" key="3">
    <source>
        <dbReference type="Proteomes" id="UP000007266"/>
    </source>
</evidence>
<reference evidence="2 3" key="1">
    <citation type="journal article" date="2008" name="Nature">
        <title>The genome of the model beetle and pest Tribolium castaneum.</title>
        <authorList>
            <consortium name="Tribolium Genome Sequencing Consortium"/>
            <person name="Richards S."/>
            <person name="Gibbs R.A."/>
            <person name="Weinstock G.M."/>
            <person name="Brown S.J."/>
            <person name="Denell R."/>
            <person name="Beeman R.W."/>
            <person name="Gibbs R."/>
            <person name="Beeman R.W."/>
            <person name="Brown S.J."/>
            <person name="Bucher G."/>
            <person name="Friedrich M."/>
            <person name="Grimmelikhuijzen C.J."/>
            <person name="Klingler M."/>
            <person name="Lorenzen M."/>
            <person name="Richards S."/>
            <person name="Roth S."/>
            <person name="Schroder R."/>
            <person name="Tautz D."/>
            <person name="Zdobnov E.M."/>
            <person name="Muzny D."/>
            <person name="Gibbs R.A."/>
            <person name="Weinstock G.M."/>
            <person name="Attaway T."/>
            <person name="Bell S."/>
            <person name="Buhay C.J."/>
            <person name="Chandrabose M.N."/>
            <person name="Chavez D."/>
            <person name="Clerk-Blankenburg K.P."/>
            <person name="Cree A."/>
            <person name="Dao M."/>
            <person name="Davis C."/>
            <person name="Chacko J."/>
            <person name="Dinh H."/>
            <person name="Dugan-Rocha S."/>
            <person name="Fowler G."/>
            <person name="Garner T.T."/>
            <person name="Garnes J."/>
            <person name="Gnirke A."/>
            <person name="Hawes A."/>
            <person name="Hernandez J."/>
            <person name="Hines S."/>
            <person name="Holder M."/>
            <person name="Hume J."/>
            <person name="Jhangiani S.N."/>
            <person name="Joshi V."/>
            <person name="Khan Z.M."/>
            <person name="Jackson L."/>
            <person name="Kovar C."/>
            <person name="Kowis A."/>
            <person name="Lee S."/>
            <person name="Lewis L.R."/>
            <person name="Margolis J."/>
            <person name="Morgan M."/>
            <person name="Nazareth L.V."/>
            <person name="Nguyen N."/>
            <person name="Okwuonu G."/>
            <person name="Parker D."/>
            <person name="Richards S."/>
            <person name="Ruiz S.J."/>
            <person name="Santibanez J."/>
            <person name="Savard J."/>
            <person name="Scherer S.E."/>
            <person name="Schneider B."/>
            <person name="Sodergren E."/>
            <person name="Tautz D."/>
            <person name="Vattahil S."/>
            <person name="Villasana D."/>
            <person name="White C.S."/>
            <person name="Wright R."/>
            <person name="Park Y."/>
            <person name="Beeman R.W."/>
            <person name="Lord J."/>
            <person name="Oppert B."/>
            <person name="Lorenzen M."/>
            <person name="Brown S."/>
            <person name="Wang L."/>
            <person name="Savard J."/>
            <person name="Tautz D."/>
            <person name="Richards S."/>
            <person name="Weinstock G."/>
            <person name="Gibbs R.A."/>
            <person name="Liu Y."/>
            <person name="Worley K."/>
            <person name="Weinstock G."/>
            <person name="Elsik C.G."/>
            <person name="Reese J.T."/>
            <person name="Elhaik E."/>
            <person name="Landan G."/>
            <person name="Graur D."/>
            <person name="Arensburger P."/>
            <person name="Atkinson P."/>
            <person name="Beeman R.W."/>
            <person name="Beidler J."/>
            <person name="Brown S.J."/>
            <person name="Demuth J.P."/>
            <person name="Drury D.W."/>
            <person name="Du Y.Z."/>
            <person name="Fujiwara H."/>
            <person name="Lorenzen M."/>
            <person name="Maselli V."/>
            <person name="Osanai M."/>
            <person name="Park Y."/>
            <person name="Robertson H.M."/>
            <person name="Tu Z."/>
            <person name="Wang J.J."/>
            <person name="Wang S."/>
            <person name="Richards S."/>
            <person name="Song H."/>
            <person name="Zhang L."/>
            <person name="Sodergren E."/>
            <person name="Werner D."/>
            <person name="Stanke M."/>
            <person name="Morgenstern B."/>
            <person name="Solovyev V."/>
            <person name="Kosarev P."/>
            <person name="Brown G."/>
            <person name="Chen H.C."/>
            <person name="Ermolaeva O."/>
            <person name="Hlavina W."/>
            <person name="Kapustin Y."/>
            <person name="Kiryutin B."/>
            <person name="Kitts P."/>
            <person name="Maglott D."/>
            <person name="Pruitt K."/>
            <person name="Sapojnikov V."/>
            <person name="Souvorov A."/>
            <person name="Mackey A.J."/>
            <person name="Waterhouse R.M."/>
            <person name="Wyder S."/>
            <person name="Zdobnov E.M."/>
            <person name="Zdobnov E.M."/>
            <person name="Wyder S."/>
            <person name="Kriventseva E.V."/>
            <person name="Kadowaki T."/>
            <person name="Bork P."/>
            <person name="Aranda M."/>
            <person name="Bao R."/>
            <person name="Beermann A."/>
            <person name="Berns N."/>
            <person name="Bolognesi R."/>
            <person name="Bonneton F."/>
            <person name="Bopp D."/>
            <person name="Brown S.J."/>
            <person name="Bucher G."/>
            <person name="Butts T."/>
            <person name="Chaumot A."/>
            <person name="Denell R.E."/>
            <person name="Ferrier D.E."/>
            <person name="Friedrich M."/>
            <person name="Gordon C.M."/>
            <person name="Jindra M."/>
            <person name="Klingler M."/>
            <person name="Lan Q."/>
            <person name="Lattorff H.M."/>
            <person name="Laudet V."/>
            <person name="von Levetsow C."/>
            <person name="Liu Z."/>
            <person name="Lutz R."/>
            <person name="Lynch J.A."/>
            <person name="da Fonseca R.N."/>
            <person name="Posnien N."/>
            <person name="Reuter R."/>
            <person name="Roth S."/>
            <person name="Savard J."/>
            <person name="Schinko J.B."/>
            <person name="Schmitt C."/>
            <person name="Schoppmeier M."/>
            <person name="Schroder R."/>
            <person name="Shippy T.D."/>
            <person name="Simonnet F."/>
            <person name="Marques-Souza H."/>
            <person name="Tautz D."/>
            <person name="Tomoyasu Y."/>
            <person name="Trauner J."/>
            <person name="Van der Zee M."/>
            <person name="Vervoort M."/>
            <person name="Wittkopp N."/>
            <person name="Wimmer E.A."/>
            <person name="Yang X."/>
            <person name="Jones A.K."/>
            <person name="Sattelle D.B."/>
            <person name="Ebert P.R."/>
            <person name="Nelson D."/>
            <person name="Scott J.G."/>
            <person name="Beeman R.W."/>
            <person name="Muthukrishnan S."/>
            <person name="Kramer K.J."/>
            <person name="Arakane Y."/>
            <person name="Beeman R.W."/>
            <person name="Zhu Q."/>
            <person name="Hogenkamp D."/>
            <person name="Dixit R."/>
            <person name="Oppert B."/>
            <person name="Jiang H."/>
            <person name="Zou Z."/>
            <person name="Marshall J."/>
            <person name="Elpidina E."/>
            <person name="Vinokurov K."/>
            <person name="Oppert C."/>
            <person name="Zou Z."/>
            <person name="Evans J."/>
            <person name="Lu Z."/>
            <person name="Zhao P."/>
            <person name="Sumathipala N."/>
            <person name="Altincicek B."/>
            <person name="Vilcinskas A."/>
            <person name="Williams M."/>
            <person name="Hultmark D."/>
            <person name="Hetru C."/>
            <person name="Jiang H."/>
            <person name="Grimmelikhuijzen C.J."/>
            <person name="Hauser F."/>
            <person name="Cazzamali G."/>
            <person name="Williamson M."/>
            <person name="Park Y."/>
            <person name="Li B."/>
            <person name="Tanaka Y."/>
            <person name="Predel R."/>
            <person name="Neupert S."/>
            <person name="Schachtner J."/>
            <person name="Verleyen P."/>
            <person name="Raible F."/>
            <person name="Bork P."/>
            <person name="Friedrich M."/>
            <person name="Walden K.K."/>
            <person name="Robertson H.M."/>
            <person name="Angeli S."/>
            <person name="Foret S."/>
            <person name="Bucher G."/>
            <person name="Schuetz S."/>
            <person name="Maleszka R."/>
            <person name="Wimmer E.A."/>
            <person name="Beeman R.W."/>
            <person name="Lorenzen M."/>
            <person name="Tomoyasu Y."/>
            <person name="Miller S.C."/>
            <person name="Grossmann D."/>
            <person name="Bucher G."/>
        </authorList>
    </citation>
    <scope>NUCLEOTIDE SEQUENCE [LARGE SCALE GENOMIC DNA]</scope>
    <source>
        <strain evidence="2 3">Georgia GA2</strain>
    </source>
</reference>
<dbReference type="HOGENOM" id="CLU_2187265_0_0_1"/>
<feature type="compositionally biased region" description="Polar residues" evidence="1">
    <location>
        <begin position="73"/>
        <end position="89"/>
    </location>
</feature>
<dbReference type="Proteomes" id="UP000007266">
    <property type="component" value="Linkage group 1"/>
</dbReference>